<dbReference type="InterPro" id="IPR006442">
    <property type="entry name" value="Antitoxin_Phd/YefM"/>
</dbReference>
<name>A0A8D5ALF2_9GAMM</name>
<proteinExistence type="inferred from homology"/>
<dbReference type="NCBIfam" id="TIGR01552">
    <property type="entry name" value="phd_fam"/>
    <property type="match status" value="1"/>
</dbReference>
<dbReference type="KEGG" id="moz:MoryE10_26520"/>
<evidence type="ECO:0000256" key="2">
    <source>
        <dbReference type="RuleBase" id="RU362080"/>
    </source>
</evidence>
<dbReference type="SUPFAM" id="SSF143120">
    <property type="entry name" value="YefM-like"/>
    <property type="match status" value="1"/>
</dbReference>
<protein>
    <recommendedName>
        <fullName evidence="2">Antitoxin</fullName>
    </recommendedName>
</protein>
<evidence type="ECO:0000313" key="4">
    <source>
        <dbReference type="Proteomes" id="UP000824988"/>
    </source>
</evidence>
<comment type="function">
    <text evidence="2">Antitoxin component of a type II toxin-antitoxin (TA) system.</text>
</comment>
<dbReference type="AlphaFoldDB" id="A0A8D5ALF2"/>
<comment type="similarity">
    <text evidence="1 2">Belongs to the phD/YefM antitoxin family.</text>
</comment>
<dbReference type="EMBL" id="AP019782">
    <property type="protein sequence ID" value="BBL72046.1"/>
    <property type="molecule type" value="Genomic_DNA"/>
</dbReference>
<reference evidence="3" key="1">
    <citation type="submission" date="2019-06" db="EMBL/GenBank/DDBJ databases">
        <title>Complete genome sequence of Methylogaea oryzae strain JCM16910.</title>
        <authorList>
            <person name="Asakawa S."/>
        </authorList>
    </citation>
    <scope>NUCLEOTIDE SEQUENCE</scope>
    <source>
        <strain evidence="3">E10</strain>
    </source>
</reference>
<dbReference type="Proteomes" id="UP000824988">
    <property type="component" value="Chromosome"/>
</dbReference>
<accession>A0A8D5ALF2</accession>
<evidence type="ECO:0000313" key="3">
    <source>
        <dbReference type="EMBL" id="BBL72046.1"/>
    </source>
</evidence>
<dbReference type="Gene3D" id="3.40.1620.10">
    <property type="entry name" value="YefM-like domain"/>
    <property type="match status" value="1"/>
</dbReference>
<dbReference type="InterPro" id="IPR036165">
    <property type="entry name" value="YefM-like_sf"/>
</dbReference>
<organism evidence="3 4">
    <name type="scientific">Methylogaea oryzae</name>
    <dbReference type="NCBI Taxonomy" id="1295382"/>
    <lineage>
        <taxon>Bacteria</taxon>
        <taxon>Pseudomonadati</taxon>
        <taxon>Pseudomonadota</taxon>
        <taxon>Gammaproteobacteria</taxon>
        <taxon>Methylococcales</taxon>
        <taxon>Methylococcaceae</taxon>
        <taxon>Methylogaea</taxon>
    </lineage>
</organism>
<sequence length="78" mass="8377">MKTANVAEAKAHFSALLADVEGGEEVVIMRRGKPVARIVPEPASLPQSYGLAELRAFVEAKPCRAGLSVADMREQDLL</sequence>
<dbReference type="InterPro" id="IPR051416">
    <property type="entry name" value="phD-YefM_TA_antitoxins"/>
</dbReference>
<evidence type="ECO:0000256" key="1">
    <source>
        <dbReference type="ARBA" id="ARBA00009981"/>
    </source>
</evidence>
<gene>
    <name evidence="3" type="ORF">MoryE10_26520</name>
</gene>
<dbReference type="Pfam" id="PF02604">
    <property type="entry name" value="PhdYeFM_antitox"/>
    <property type="match status" value="1"/>
</dbReference>
<keyword evidence="4" id="KW-1185">Reference proteome</keyword>
<dbReference type="PANTHER" id="PTHR35377:SF8">
    <property type="entry name" value="ANTITOXIN VAPB22"/>
    <property type="match status" value="1"/>
</dbReference>
<dbReference type="PANTHER" id="PTHR35377">
    <property type="entry name" value="ANTITOXIN VAPB49-RELATED-RELATED"/>
    <property type="match status" value="1"/>
</dbReference>
<dbReference type="RefSeq" id="WP_054773355.1">
    <property type="nucleotide sequence ID" value="NZ_AP019782.1"/>
</dbReference>